<proteinExistence type="predicted"/>
<sequence>MSDRKKVVSKQYGTKGFLFPSRKTFVIDKNGKLKKIFNNVDVHNHAAEILKLFSKEN</sequence>
<dbReference type="InterPro" id="IPR036249">
    <property type="entry name" value="Thioredoxin-like_sf"/>
</dbReference>
<gene>
    <name evidence="1" type="ORF">METZ01_LOCUS15756</name>
</gene>
<evidence type="ECO:0000313" key="1">
    <source>
        <dbReference type="EMBL" id="SUZ62902.1"/>
    </source>
</evidence>
<reference evidence="1" key="1">
    <citation type="submission" date="2018-05" db="EMBL/GenBank/DDBJ databases">
        <authorList>
            <person name="Lanie J.A."/>
            <person name="Ng W.-L."/>
            <person name="Kazmierczak K.M."/>
            <person name="Andrzejewski T.M."/>
            <person name="Davidsen T.M."/>
            <person name="Wayne K.J."/>
            <person name="Tettelin H."/>
            <person name="Glass J.I."/>
            <person name="Rusch D."/>
            <person name="Podicherti R."/>
            <person name="Tsui H.-C.T."/>
            <person name="Winkler M.E."/>
        </authorList>
    </citation>
    <scope>NUCLEOTIDE SEQUENCE</scope>
</reference>
<protein>
    <submittedName>
        <fullName evidence="1">Uncharacterized protein</fullName>
    </submittedName>
</protein>
<dbReference type="Gene3D" id="3.40.30.10">
    <property type="entry name" value="Glutaredoxin"/>
    <property type="match status" value="1"/>
</dbReference>
<organism evidence="1">
    <name type="scientific">marine metagenome</name>
    <dbReference type="NCBI Taxonomy" id="408172"/>
    <lineage>
        <taxon>unclassified sequences</taxon>
        <taxon>metagenomes</taxon>
        <taxon>ecological metagenomes</taxon>
    </lineage>
</organism>
<dbReference type="AlphaFoldDB" id="A0A381P7I4"/>
<dbReference type="EMBL" id="UINC01000896">
    <property type="protein sequence ID" value="SUZ62902.1"/>
    <property type="molecule type" value="Genomic_DNA"/>
</dbReference>
<name>A0A381P7I4_9ZZZZ</name>
<accession>A0A381P7I4</accession>
<dbReference type="SUPFAM" id="SSF52833">
    <property type="entry name" value="Thioredoxin-like"/>
    <property type="match status" value="1"/>
</dbReference>